<gene>
    <name evidence="2" type="ORF">CC85DRAFT_282407</name>
</gene>
<reference evidence="2 3" key="1">
    <citation type="submission" date="2015-03" db="EMBL/GenBank/DDBJ databases">
        <title>Genomics and transcriptomics of the oil-accumulating basidiomycete yeast T. oleaginosus allow insights into substrate utilization and the diverse evolutionary trajectories of mating systems in fungi.</title>
        <authorList>
            <consortium name="DOE Joint Genome Institute"/>
            <person name="Kourist R."/>
            <person name="Kracht O."/>
            <person name="Bracharz F."/>
            <person name="Lipzen A."/>
            <person name="Nolan M."/>
            <person name="Ohm R."/>
            <person name="Grigoriev I."/>
            <person name="Sun S."/>
            <person name="Heitman J."/>
            <person name="Bruck T."/>
            <person name="Nowrousian M."/>
        </authorList>
    </citation>
    <scope>NUCLEOTIDE SEQUENCE [LARGE SCALE GENOMIC DNA]</scope>
    <source>
        <strain evidence="2 3">IBC0246</strain>
    </source>
</reference>
<dbReference type="SUPFAM" id="SSF57997">
    <property type="entry name" value="Tropomyosin"/>
    <property type="match status" value="1"/>
</dbReference>
<dbReference type="AlphaFoldDB" id="A0A0J0XXI4"/>
<sequence length="322" mass="34553">MDRAAAATISKLQKELELSGFLNKGVLSTNKEQKARIAELEDENAVLRTTESKLAELEDKYEAQEKRLQNARHALAGATRRAAQLEKTLKGTEHRLGCAQAEAARCRGKYERLAAAVAQATSLFEDAEAEAEAEAEAAEPAPRGRFTLALPGSSRVPTVPPTAPAASDEAVAASSRASLASPSSSPRAMPARKRVRVTDEDDAAPPTARLLFPRANGGRGIPQRSSGTTTFRQKKVVDGNFTPKETGARAAASESTARVLRSRGRHSSPLPRRAEVTSALARPATAPRPRRHPAALEPEVEIEIDVKSEVESDVDPLNCWDD</sequence>
<dbReference type="GeneID" id="28982578"/>
<dbReference type="OrthoDB" id="2575809at2759"/>
<keyword evidence="3" id="KW-1185">Reference proteome</keyword>
<evidence type="ECO:0000256" key="1">
    <source>
        <dbReference type="SAM" id="MobiDB-lite"/>
    </source>
</evidence>
<proteinExistence type="predicted"/>
<dbReference type="Proteomes" id="UP000053611">
    <property type="component" value="Unassembled WGS sequence"/>
</dbReference>
<feature type="region of interest" description="Disordered" evidence="1">
    <location>
        <begin position="128"/>
        <end position="322"/>
    </location>
</feature>
<organism evidence="2 3">
    <name type="scientific">Cutaneotrichosporon oleaginosum</name>
    <dbReference type="NCBI Taxonomy" id="879819"/>
    <lineage>
        <taxon>Eukaryota</taxon>
        <taxon>Fungi</taxon>
        <taxon>Dikarya</taxon>
        <taxon>Basidiomycota</taxon>
        <taxon>Agaricomycotina</taxon>
        <taxon>Tremellomycetes</taxon>
        <taxon>Trichosporonales</taxon>
        <taxon>Trichosporonaceae</taxon>
        <taxon>Cutaneotrichosporon</taxon>
    </lineage>
</organism>
<dbReference type="Gene3D" id="1.20.120.330">
    <property type="entry name" value="Nucleotidyltransferases domain 2"/>
    <property type="match status" value="1"/>
</dbReference>
<evidence type="ECO:0000313" key="2">
    <source>
        <dbReference type="EMBL" id="KLT45777.1"/>
    </source>
</evidence>
<dbReference type="EMBL" id="KQ087180">
    <property type="protein sequence ID" value="KLT45777.1"/>
    <property type="molecule type" value="Genomic_DNA"/>
</dbReference>
<accession>A0A0J0XXI4</accession>
<feature type="compositionally biased region" description="Low complexity" evidence="1">
    <location>
        <begin position="164"/>
        <end position="189"/>
    </location>
</feature>
<feature type="compositionally biased region" description="Acidic residues" evidence="1">
    <location>
        <begin position="128"/>
        <end position="137"/>
    </location>
</feature>
<name>A0A0J0XXI4_9TREE</name>
<evidence type="ECO:0000313" key="3">
    <source>
        <dbReference type="Proteomes" id="UP000053611"/>
    </source>
</evidence>
<protein>
    <submittedName>
        <fullName evidence="2">Uncharacterized protein</fullName>
    </submittedName>
</protein>
<dbReference type="RefSeq" id="XP_018282268.1">
    <property type="nucleotide sequence ID" value="XM_018421975.1"/>
</dbReference>